<dbReference type="RefSeq" id="WP_129927620.1">
    <property type="nucleotide sequence ID" value="NZ_SEOO01000058.1"/>
</dbReference>
<accession>A0A8G1ZCY3</accession>
<dbReference type="Pfam" id="PF19649">
    <property type="entry name" value="DUF6152"/>
    <property type="match status" value="1"/>
</dbReference>
<dbReference type="InterPro" id="IPR046150">
    <property type="entry name" value="DUF6152"/>
</dbReference>
<feature type="chain" id="PRO_5034349059" description="DUF5666 domain-containing protein" evidence="1">
    <location>
        <begin position="25"/>
        <end position="141"/>
    </location>
</feature>
<dbReference type="AlphaFoldDB" id="A0A8G1ZCY3"/>
<keyword evidence="1" id="KW-0732">Signal</keyword>
<organism evidence="2 3">
    <name type="scientific">Sphingobium cupriresistens</name>
    <dbReference type="NCBI Taxonomy" id="1132417"/>
    <lineage>
        <taxon>Bacteria</taxon>
        <taxon>Pseudomonadati</taxon>
        <taxon>Pseudomonadota</taxon>
        <taxon>Alphaproteobacteria</taxon>
        <taxon>Sphingomonadales</taxon>
        <taxon>Sphingomonadaceae</taxon>
        <taxon>Sphingobium</taxon>
    </lineage>
</organism>
<feature type="signal peptide" evidence="1">
    <location>
        <begin position="1"/>
        <end position="24"/>
    </location>
</feature>
<evidence type="ECO:0008006" key="4">
    <source>
        <dbReference type="Google" id="ProtNLM"/>
    </source>
</evidence>
<evidence type="ECO:0000256" key="1">
    <source>
        <dbReference type="SAM" id="SignalP"/>
    </source>
</evidence>
<dbReference type="OrthoDB" id="8420938at2"/>
<evidence type="ECO:0000313" key="3">
    <source>
        <dbReference type="Proteomes" id="UP000291572"/>
    </source>
</evidence>
<dbReference type="EMBL" id="SEOO01000058">
    <property type="protein sequence ID" value="RYM06469.1"/>
    <property type="molecule type" value="Genomic_DNA"/>
</dbReference>
<gene>
    <name evidence="2" type="ORF">EWH12_20105</name>
</gene>
<dbReference type="Proteomes" id="UP000291572">
    <property type="component" value="Unassembled WGS sequence"/>
</dbReference>
<proteinExistence type="predicted"/>
<evidence type="ECO:0000313" key="2">
    <source>
        <dbReference type="EMBL" id="RYM06469.1"/>
    </source>
</evidence>
<sequence length="141" mass="14870">MTYLHSRKILFAALLLGAAGSATQGVAHHAFAAEFDSAKPVAIQGVVTKARFVNPHSWIYLDVKNKDGSVTSWGFEFGTPSSLRTNGLSKEDVRAGTPIRVAGYRAKNGGPFGYAAIITLADGRKVQTGSAPDAPTAPARR</sequence>
<protein>
    <recommendedName>
        <fullName evidence="4">DUF5666 domain-containing protein</fullName>
    </recommendedName>
</protein>
<reference evidence="2 3" key="1">
    <citation type="submission" date="2019-02" db="EMBL/GenBank/DDBJ databases">
        <authorList>
            <person name="Feng G."/>
        </authorList>
    </citation>
    <scope>NUCLEOTIDE SEQUENCE [LARGE SCALE GENOMIC DNA]</scope>
    <source>
        <strain evidence="2 3">CCTCC AB 2011146</strain>
    </source>
</reference>
<comment type="caution">
    <text evidence="2">The sequence shown here is derived from an EMBL/GenBank/DDBJ whole genome shotgun (WGS) entry which is preliminary data.</text>
</comment>
<name>A0A8G1ZCY3_9SPHN</name>